<feature type="repeat" description="WD" evidence="3">
    <location>
        <begin position="1362"/>
        <end position="1403"/>
    </location>
</feature>
<dbReference type="EMBL" id="WEGI01000007">
    <property type="protein sequence ID" value="MQY28120.1"/>
    <property type="molecule type" value="Genomic_DNA"/>
</dbReference>
<dbReference type="InterPro" id="IPR027417">
    <property type="entry name" value="P-loop_NTPase"/>
</dbReference>
<sequence>MRILPSVAVGRIDALDNSNMDPNLNRAIQLGRHMADRIEITVAEAQDILTPGGTTEAKSKALQRVIAAVRDCPADVRLETAGAKQLSGNRMIGFEAERVSGSQPRLPELGQVGDRFVDGQTATVSMDGKPLVRVFLSYSQKDEVRARELWQFLQEFAEIDLVYRFDFWDFNDGSILPGVDWHRKTQAAVENGDLGIFAVSRHFLASQYINEHELPDFVARNAAVPVLLEPMKFGKVDLKGLEGKQIFRWRNKAFAENRLKAGREAWAEALRDVLHAILEDRATAQRPVPERTKAARNAQARLRDLEDTPHLTRTYGLPGRLPGADRPPLPAGGSRVDAVQYLVDWSRSDRTPLAAVLGEYGVGKTLTCQALVRELHQRRDQGDTAVPDALYFDLRNLTRLRERAVPTVHEILDECTSRGWGAGDSGRPSAAELLDRAKHNPTLFVIDGLDEALVHLSASDGVVFTRELLSLRPSHDAHSVAGPDTKVLLSCRTHYFRTVSEQYGHFVGQHRDGASADDFEALLLLPFAEEQIREYLERSVPDRDAGQTYEMLASLHDLSDLIQRPITLKLVTQQIEYIEQQRLTGNTVYAADIYRHITADWIERDKGKGKLRAADKVVLATGLAAWMWRERSRTVDLYRIENWLHDEVATNPALRRCAQIDVELLDEELRTATFLVRKDAADGSATEGFRFAHASFQEYFLAQYLLRAIIENHPDDWDLDPSEETLDFLGQLLEKDSHRSDMLAVLGTWRRRYRHGTSELLLRYTLLARQAGWPHPAVSGSDLSGANLRNWWFRGTDHTGLDLSGVILTGADLRNSRWDFVNLRGADLSRTLWQWAVLHRCDMNGSDLSEADLRGAYLHYCAVDNRSILDPEKKGPRVFGSAECERSASNEAIQTTLISQQAHRASIRSALWSVDGNRILTSGSDGTAHVWDARTGETLHASGGPISFGRVVAWSPDETRILTGTDDHSAHVWDAYSGETQQILIGHTSIVTSAAWSSDGSHAVTGSDDHSARVWDTYSGETRQMLVGHISRINAVAWSPDGVRLVTGSSDSTARVWDARTGETLHILCGHDDLVRTVAWSPDGNHILTGSIDGTARIWDARTGETLHTQTGYDEFVRTVAWSPDGNHILTGSTDGTAHIRDAGTGETLHTLTGHINRITTVAWSPDGTHILTGSTDGITHIRDAGTGETLHILLGPTSMVRAVTWSPNGKFILTGSSDSTAHIWNAHTGETLHTLTGHTTSITSVAWSPDGTHVLTGSTDRTARIWNSDTGEIWHTFTGHGGWIRTVAWSPDGTQVLTGSDDNDLRIWDARTGGILHTLTGHTSSITSVAWSPDGTHILTGSTDRTARIWNAHTGETLHALTGHTTSITSVAWSPDGTHILTGSDDGMACVRDAQTSGIHQTLTGHTSSITSVAWSPDGTHILTGSTDRTARIWNAHTGETLHTLTGHTTSITSVAWSPDGTHILTGSTDGTARMWNATTFAEEMRICQFGPSQAAAWRPVDNILTYASEDAWRHLRAGCFDSEGRFVRLEPYEKYYALGHSGTRPSAPTPPRSR</sequence>
<dbReference type="Gene3D" id="2.160.20.80">
    <property type="entry name" value="E3 ubiquitin-protein ligase SopA"/>
    <property type="match status" value="1"/>
</dbReference>
<evidence type="ECO:0000313" key="9">
    <source>
        <dbReference type="Proteomes" id="UP000431401"/>
    </source>
</evidence>
<dbReference type="InterPro" id="IPR015943">
    <property type="entry name" value="WD40/YVTN_repeat-like_dom_sf"/>
</dbReference>
<dbReference type="RefSeq" id="WP_153343703.1">
    <property type="nucleotide sequence ID" value="NZ_WEGI01000007.1"/>
</dbReference>
<dbReference type="OrthoDB" id="414967at2"/>
<feature type="repeat" description="WD" evidence="3">
    <location>
        <begin position="1068"/>
        <end position="1109"/>
    </location>
</feature>
<accession>A0A7K0DQR9</accession>
<dbReference type="Gene3D" id="2.130.10.10">
    <property type="entry name" value="YVTN repeat-like/Quinoprotein amine dehydrogenase"/>
    <property type="match status" value="5"/>
</dbReference>
<feature type="repeat" description="WD" evidence="3">
    <location>
        <begin position="1152"/>
        <end position="1193"/>
    </location>
</feature>
<dbReference type="Gene3D" id="3.40.50.300">
    <property type="entry name" value="P-loop containing nucleotide triphosphate hydrolases"/>
    <property type="match status" value="1"/>
</dbReference>
<dbReference type="InterPro" id="IPR036322">
    <property type="entry name" value="WD40_repeat_dom_sf"/>
</dbReference>
<evidence type="ECO:0000259" key="7">
    <source>
        <dbReference type="Pfam" id="PF22737"/>
    </source>
</evidence>
<dbReference type="InterPro" id="IPR019775">
    <property type="entry name" value="WD40_repeat_CS"/>
</dbReference>
<evidence type="ECO:0000256" key="4">
    <source>
        <dbReference type="SAM" id="MobiDB-lite"/>
    </source>
</evidence>
<feature type="repeat" description="WD" evidence="3">
    <location>
        <begin position="1110"/>
        <end position="1151"/>
    </location>
</feature>
<comment type="caution">
    <text evidence="8">The sequence shown here is derived from an EMBL/GenBank/DDBJ whole genome shotgun (WGS) entry which is preliminary data.</text>
</comment>
<keyword evidence="1 3" id="KW-0853">WD repeat</keyword>
<feature type="repeat" description="WD" evidence="3">
    <location>
        <begin position="1446"/>
        <end position="1487"/>
    </location>
</feature>
<evidence type="ECO:0000259" key="6">
    <source>
        <dbReference type="Pfam" id="PF13676"/>
    </source>
</evidence>
<evidence type="ECO:0000256" key="2">
    <source>
        <dbReference type="ARBA" id="ARBA00022737"/>
    </source>
</evidence>
<dbReference type="SUPFAM" id="SSF52200">
    <property type="entry name" value="Toll/Interleukin receptor TIR domain"/>
    <property type="match status" value="1"/>
</dbReference>
<evidence type="ECO:0000256" key="3">
    <source>
        <dbReference type="PROSITE-ProRule" id="PRU00221"/>
    </source>
</evidence>
<dbReference type="SUPFAM" id="SSF141571">
    <property type="entry name" value="Pentapeptide repeat-like"/>
    <property type="match status" value="1"/>
</dbReference>
<feature type="repeat" description="WD" evidence="3">
    <location>
        <begin position="1194"/>
        <end position="1235"/>
    </location>
</feature>
<dbReference type="PROSITE" id="PS50294">
    <property type="entry name" value="WD_REPEATS_REGION"/>
    <property type="match status" value="12"/>
</dbReference>
<dbReference type="SUPFAM" id="SSF50978">
    <property type="entry name" value="WD40 repeat-like"/>
    <property type="match status" value="2"/>
</dbReference>
<dbReference type="SUPFAM" id="SSF52540">
    <property type="entry name" value="P-loop containing nucleoside triphosphate hydrolases"/>
    <property type="match status" value="1"/>
</dbReference>
<feature type="domain" description="NACHT N-terminal Helical" evidence="7">
    <location>
        <begin position="5"/>
        <end position="112"/>
    </location>
</feature>
<dbReference type="InterPro" id="IPR035897">
    <property type="entry name" value="Toll_tir_struct_dom_sf"/>
</dbReference>
<dbReference type="Pfam" id="PF13676">
    <property type="entry name" value="TIR_2"/>
    <property type="match status" value="1"/>
</dbReference>
<dbReference type="PANTHER" id="PTHR19848">
    <property type="entry name" value="WD40 REPEAT PROTEIN"/>
    <property type="match status" value="1"/>
</dbReference>
<feature type="repeat" description="WD" evidence="3">
    <location>
        <begin position="1404"/>
        <end position="1445"/>
    </location>
</feature>
<evidence type="ECO:0000259" key="5">
    <source>
        <dbReference type="Pfam" id="PF05729"/>
    </source>
</evidence>
<dbReference type="PRINTS" id="PR00320">
    <property type="entry name" value="GPROTEINBRPT"/>
</dbReference>
<feature type="repeat" description="WD" evidence="3">
    <location>
        <begin position="900"/>
        <end position="941"/>
    </location>
</feature>
<dbReference type="Pfam" id="PF00805">
    <property type="entry name" value="Pentapeptide"/>
    <property type="match status" value="2"/>
</dbReference>
<feature type="repeat" description="WD" evidence="3">
    <location>
        <begin position="1236"/>
        <end position="1277"/>
    </location>
</feature>
<dbReference type="InterPro" id="IPR001646">
    <property type="entry name" value="5peptide_repeat"/>
</dbReference>
<feature type="repeat" description="WD" evidence="3">
    <location>
        <begin position="952"/>
        <end position="983"/>
    </location>
</feature>
<protein>
    <submittedName>
        <fullName evidence="8">Protein TolB</fullName>
    </submittedName>
</protein>
<organism evidence="8 9">
    <name type="scientific">Nocardia aurantia</name>
    <dbReference type="NCBI Taxonomy" id="2585199"/>
    <lineage>
        <taxon>Bacteria</taxon>
        <taxon>Bacillati</taxon>
        <taxon>Actinomycetota</taxon>
        <taxon>Actinomycetes</taxon>
        <taxon>Mycobacteriales</taxon>
        <taxon>Nocardiaceae</taxon>
        <taxon>Nocardia</taxon>
    </lineage>
</organism>
<name>A0A7K0DQR9_9NOCA</name>
<dbReference type="GO" id="GO:0007165">
    <property type="term" value="P:signal transduction"/>
    <property type="evidence" value="ECO:0007669"/>
    <property type="project" value="InterPro"/>
</dbReference>
<feature type="repeat" description="WD" evidence="3">
    <location>
        <begin position="1026"/>
        <end position="1067"/>
    </location>
</feature>
<dbReference type="PROSITE" id="PS00678">
    <property type="entry name" value="WD_REPEATS_1"/>
    <property type="match status" value="10"/>
</dbReference>
<dbReference type="InterPro" id="IPR054737">
    <property type="entry name" value="NNH6"/>
</dbReference>
<reference evidence="8 9" key="1">
    <citation type="submission" date="2019-10" db="EMBL/GenBank/DDBJ databases">
        <title>Nocardia macrotermitis sp. nov. and Nocardia aurantia sp. nov., isolated from the gut of fungus growing-termite Macrotermes natalensis.</title>
        <authorList>
            <person name="Benndorf R."/>
            <person name="Schwitalla J."/>
            <person name="Martin K."/>
            <person name="De Beer W."/>
            <person name="Kaster A.-K."/>
            <person name="Vollmers J."/>
            <person name="Poulsen M."/>
            <person name="Beemelmanns C."/>
        </authorList>
    </citation>
    <scope>NUCLEOTIDE SEQUENCE [LARGE SCALE GENOMIC DNA]</scope>
    <source>
        <strain evidence="8 9">RB56</strain>
    </source>
</reference>
<evidence type="ECO:0000256" key="1">
    <source>
        <dbReference type="ARBA" id="ARBA00022574"/>
    </source>
</evidence>
<evidence type="ECO:0000313" key="8">
    <source>
        <dbReference type="EMBL" id="MQY28120.1"/>
    </source>
</evidence>
<dbReference type="InterPro" id="IPR007111">
    <property type="entry name" value="NACHT_NTPase"/>
</dbReference>
<keyword evidence="2" id="KW-0677">Repeat</keyword>
<feature type="region of interest" description="Disordered" evidence="4">
    <location>
        <begin position="312"/>
        <end position="332"/>
    </location>
</feature>
<feature type="domain" description="TIR" evidence="6">
    <location>
        <begin position="134"/>
        <end position="250"/>
    </location>
</feature>
<feature type="repeat" description="WD" evidence="3">
    <location>
        <begin position="1320"/>
        <end position="1361"/>
    </location>
</feature>
<dbReference type="Pfam" id="PF22737">
    <property type="entry name" value="NNH6"/>
    <property type="match status" value="1"/>
</dbReference>
<dbReference type="Gene3D" id="3.40.50.10140">
    <property type="entry name" value="Toll/interleukin-1 receptor homology (TIR) domain"/>
    <property type="match status" value="1"/>
</dbReference>
<feature type="domain" description="NACHT" evidence="5">
    <location>
        <begin position="355"/>
        <end position="540"/>
    </location>
</feature>
<gene>
    <name evidence="8" type="primary">tolB</name>
    <name evidence="8" type="ORF">NRB56_37030</name>
</gene>
<dbReference type="Pfam" id="PF05729">
    <property type="entry name" value="NACHT"/>
    <property type="match status" value="1"/>
</dbReference>
<feature type="repeat" description="WD" evidence="3">
    <location>
        <begin position="1278"/>
        <end position="1319"/>
    </location>
</feature>
<keyword evidence="9" id="KW-1185">Reference proteome</keyword>
<dbReference type="InterPro" id="IPR001680">
    <property type="entry name" value="WD40_rpt"/>
</dbReference>
<dbReference type="InterPro" id="IPR020472">
    <property type="entry name" value="WD40_PAC1"/>
</dbReference>
<feature type="repeat" description="WD" evidence="3">
    <location>
        <begin position="984"/>
        <end position="1025"/>
    </location>
</feature>
<dbReference type="PROSITE" id="PS50082">
    <property type="entry name" value="WD_REPEATS_2"/>
    <property type="match status" value="14"/>
</dbReference>
<dbReference type="Pfam" id="PF00400">
    <property type="entry name" value="WD40"/>
    <property type="match status" value="14"/>
</dbReference>
<proteinExistence type="predicted"/>
<dbReference type="CDD" id="cd00200">
    <property type="entry name" value="WD40"/>
    <property type="match status" value="3"/>
</dbReference>
<dbReference type="PANTHER" id="PTHR19848:SF8">
    <property type="entry name" value="F-BOX AND WD REPEAT DOMAIN CONTAINING 7"/>
    <property type="match status" value="1"/>
</dbReference>
<dbReference type="Proteomes" id="UP000431401">
    <property type="component" value="Unassembled WGS sequence"/>
</dbReference>
<dbReference type="InterPro" id="IPR000157">
    <property type="entry name" value="TIR_dom"/>
</dbReference>
<dbReference type="SMART" id="SM00320">
    <property type="entry name" value="WD40"/>
    <property type="match status" value="14"/>
</dbReference>